<accession>A0ABP7WLP8</accession>
<dbReference type="InterPro" id="IPR043917">
    <property type="entry name" value="DUF5753"/>
</dbReference>
<dbReference type="Proteomes" id="UP001500683">
    <property type="component" value="Unassembled WGS sequence"/>
</dbReference>
<organism evidence="2 3">
    <name type="scientific">Actinomadura miaoliensis</name>
    <dbReference type="NCBI Taxonomy" id="430685"/>
    <lineage>
        <taxon>Bacteria</taxon>
        <taxon>Bacillati</taxon>
        <taxon>Actinomycetota</taxon>
        <taxon>Actinomycetes</taxon>
        <taxon>Streptosporangiales</taxon>
        <taxon>Thermomonosporaceae</taxon>
        <taxon>Actinomadura</taxon>
    </lineage>
</organism>
<name>A0ABP7WLP8_9ACTN</name>
<dbReference type="Pfam" id="PF19054">
    <property type="entry name" value="DUF5753"/>
    <property type="match status" value="1"/>
</dbReference>
<dbReference type="PROSITE" id="PS50943">
    <property type="entry name" value="HTH_CROC1"/>
    <property type="match status" value="1"/>
</dbReference>
<dbReference type="Gene3D" id="1.10.260.40">
    <property type="entry name" value="lambda repressor-like DNA-binding domains"/>
    <property type="match status" value="1"/>
</dbReference>
<reference evidence="3" key="1">
    <citation type="journal article" date="2019" name="Int. J. Syst. Evol. Microbiol.">
        <title>The Global Catalogue of Microorganisms (GCM) 10K type strain sequencing project: providing services to taxonomists for standard genome sequencing and annotation.</title>
        <authorList>
            <consortium name="The Broad Institute Genomics Platform"/>
            <consortium name="The Broad Institute Genome Sequencing Center for Infectious Disease"/>
            <person name="Wu L."/>
            <person name="Ma J."/>
        </authorList>
    </citation>
    <scope>NUCLEOTIDE SEQUENCE [LARGE SCALE GENOMIC DNA]</scope>
    <source>
        <strain evidence="3">JCM 16702</strain>
    </source>
</reference>
<comment type="caution">
    <text evidence="2">The sequence shown here is derived from an EMBL/GenBank/DDBJ whole genome shotgun (WGS) entry which is preliminary data.</text>
</comment>
<keyword evidence="3" id="KW-1185">Reference proteome</keyword>
<dbReference type="EMBL" id="BAAAZG010000047">
    <property type="protein sequence ID" value="GAA4091749.1"/>
    <property type="molecule type" value="Genomic_DNA"/>
</dbReference>
<dbReference type="InterPro" id="IPR001387">
    <property type="entry name" value="Cro/C1-type_HTH"/>
</dbReference>
<evidence type="ECO:0000259" key="1">
    <source>
        <dbReference type="PROSITE" id="PS50943"/>
    </source>
</evidence>
<dbReference type="CDD" id="cd00093">
    <property type="entry name" value="HTH_XRE"/>
    <property type="match status" value="1"/>
</dbReference>
<proteinExistence type="predicted"/>
<protein>
    <submittedName>
        <fullName evidence="2">Helix-turn-helix transcriptional regulator</fullName>
    </submittedName>
</protein>
<dbReference type="SUPFAM" id="SSF47413">
    <property type="entry name" value="lambda repressor-like DNA-binding domains"/>
    <property type="match status" value="1"/>
</dbReference>
<gene>
    <name evidence="2" type="ORF">GCM10022214_61280</name>
</gene>
<dbReference type="SMART" id="SM00530">
    <property type="entry name" value="HTH_XRE"/>
    <property type="match status" value="1"/>
</dbReference>
<evidence type="ECO:0000313" key="3">
    <source>
        <dbReference type="Proteomes" id="UP001500683"/>
    </source>
</evidence>
<feature type="domain" description="HTH cro/C1-type" evidence="1">
    <location>
        <begin position="22"/>
        <end position="74"/>
    </location>
</feature>
<sequence>MEPEQRDFDPKGSCAAAFVQRMRRYRERDGLSQAEVGAACNVSPKTISAVENLRRLPTLDVSVKLDRLHETDYFEEQYWHVIREAGLSLTYRNYSEQEAQADSIRVYEPLNVPGLFQNEQYARLVLSTGQGPENLDRAVTARMGRQDILHREDPPFITALIREAALREPVGGPEVMREQLAHLLKMAREARNTVRVIPIGAPVYVASGFTVLGFAEGNDVAFVEGAEGLGQVVVRPIDVHRLAVRFDMIGGEALPVGESEMLITSILEAL</sequence>
<evidence type="ECO:0000313" key="2">
    <source>
        <dbReference type="EMBL" id="GAA4091749.1"/>
    </source>
</evidence>
<dbReference type="RefSeq" id="WP_344954552.1">
    <property type="nucleotide sequence ID" value="NZ_BAAAZG010000047.1"/>
</dbReference>
<dbReference type="InterPro" id="IPR010982">
    <property type="entry name" value="Lambda_DNA-bd_dom_sf"/>
</dbReference>
<dbReference type="Pfam" id="PF13560">
    <property type="entry name" value="HTH_31"/>
    <property type="match status" value="1"/>
</dbReference>